<sequence length="168" mass="18990">MDTHQQQASQYRRFKWSNLRRKATMTAYATGDLRRTNSLVKEERKYENSQRFNSGLTSPTPTYDDVDIVSATGSSNALGFSASSRTGSIYFDAEDRASAVAVRLDTPTDAKTADWGSHIADIFLPHILRKLRDERRFSRSRSIPTPTSPTHFYGKIHINGRYGLNIVV</sequence>
<organism evidence="1 2">
    <name type="scientific">Hymenolepis diminuta</name>
    <name type="common">Rat tapeworm</name>
    <dbReference type="NCBI Taxonomy" id="6216"/>
    <lineage>
        <taxon>Eukaryota</taxon>
        <taxon>Metazoa</taxon>
        <taxon>Spiralia</taxon>
        <taxon>Lophotrochozoa</taxon>
        <taxon>Platyhelminthes</taxon>
        <taxon>Cestoda</taxon>
        <taxon>Eucestoda</taxon>
        <taxon>Cyclophyllidea</taxon>
        <taxon>Hymenolepididae</taxon>
        <taxon>Hymenolepis</taxon>
    </lineage>
</organism>
<evidence type="ECO:0000313" key="2">
    <source>
        <dbReference type="Proteomes" id="UP000274504"/>
    </source>
</evidence>
<evidence type="ECO:0000313" key="1">
    <source>
        <dbReference type="EMBL" id="VDL59062.1"/>
    </source>
</evidence>
<reference evidence="1 2" key="1">
    <citation type="submission" date="2018-11" db="EMBL/GenBank/DDBJ databases">
        <authorList>
            <consortium name="Pathogen Informatics"/>
        </authorList>
    </citation>
    <scope>NUCLEOTIDE SEQUENCE [LARGE SCALE GENOMIC DNA]</scope>
</reference>
<name>A0A3P6ZF04_HYMDI</name>
<dbReference type="Proteomes" id="UP000274504">
    <property type="component" value="Unassembled WGS sequence"/>
</dbReference>
<accession>A0A3P6ZF04</accession>
<dbReference type="EMBL" id="UYSG01007304">
    <property type="protein sequence ID" value="VDL59062.1"/>
    <property type="molecule type" value="Genomic_DNA"/>
</dbReference>
<dbReference type="AlphaFoldDB" id="A0A3P6ZF04"/>
<protein>
    <submittedName>
        <fullName evidence="1">Uncharacterized protein</fullName>
    </submittedName>
</protein>
<gene>
    <name evidence="1" type="ORF">HDID_LOCUS6744</name>
</gene>
<proteinExistence type="predicted"/>